<dbReference type="Proteomes" id="UP000523362">
    <property type="component" value="Unassembled WGS sequence"/>
</dbReference>
<organism evidence="3 4">
    <name type="scientific">Listeria seeligeri</name>
    <dbReference type="NCBI Taxonomy" id="1640"/>
    <lineage>
        <taxon>Bacteria</taxon>
        <taxon>Bacillati</taxon>
        <taxon>Bacillota</taxon>
        <taxon>Bacilli</taxon>
        <taxon>Bacillales</taxon>
        <taxon>Listeriaceae</taxon>
        <taxon>Listeria</taxon>
    </lineage>
</organism>
<protein>
    <submittedName>
        <fullName evidence="3">DUF4097 domain-containing protein</fullName>
    </submittedName>
</protein>
<feature type="compositionally biased region" description="Polar residues" evidence="1">
    <location>
        <begin position="345"/>
        <end position="366"/>
    </location>
</feature>
<dbReference type="InterPro" id="IPR025164">
    <property type="entry name" value="Toastrack_DUF4097"/>
</dbReference>
<dbReference type="Gene3D" id="2.160.20.120">
    <property type="match status" value="1"/>
</dbReference>
<sequence>MPKRHLRSKLFFAGLVLFIIGAIGVGFTMKSGEMIEKGEPLTKTWDLADSDINKIAFSSSRDTLIEWKKSTSGKNYVELSGNYSENDKADIEKLKATSSDGTSFDLTVPEENVWFNFGKIYAYGQQKLTVYLTEDTKVDNLKLNSHSGDMTVSNFKVKNFVSTTSSGELKVNKIEADNVKASSNSGDIELTDIKADTTLENSSGETTITNLTGDLQVEGNSGDVTVSGVKAKNTKIAVDSGEIELANSDIAELVTLTSSSGDISTLGTKGKMHVESSSGSVDLERLTSNLNAKTNSGDIDASFINDAKDIKVYTDSGEIDLKVPADFKAVYEVNTNSGSVKKPTSETNTKNQVTADSSSGDITIEK</sequence>
<evidence type="ECO:0000313" key="3">
    <source>
        <dbReference type="EMBL" id="MBC1486210.1"/>
    </source>
</evidence>
<comment type="caution">
    <text evidence="3">The sequence shown here is derived from an EMBL/GenBank/DDBJ whole genome shotgun (WGS) entry which is preliminary data.</text>
</comment>
<feature type="region of interest" description="Disordered" evidence="1">
    <location>
        <begin position="337"/>
        <end position="366"/>
    </location>
</feature>
<dbReference type="PANTHER" id="PTHR34094">
    <property type="match status" value="1"/>
</dbReference>
<dbReference type="Pfam" id="PF13349">
    <property type="entry name" value="DUF4097"/>
    <property type="match status" value="1"/>
</dbReference>
<dbReference type="PANTHER" id="PTHR34094:SF1">
    <property type="entry name" value="PROTEIN FAM185A"/>
    <property type="match status" value="1"/>
</dbReference>
<dbReference type="RefSeq" id="WP_185383705.1">
    <property type="nucleotide sequence ID" value="NZ_JAARRG010000004.1"/>
</dbReference>
<proteinExistence type="predicted"/>
<feature type="domain" description="DUF4097" evidence="2">
    <location>
        <begin position="52"/>
        <end position="245"/>
    </location>
</feature>
<evidence type="ECO:0000313" key="4">
    <source>
        <dbReference type="Proteomes" id="UP000523362"/>
    </source>
</evidence>
<evidence type="ECO:0000259" key="2">
    <source>
        <dbReference type="Pfam" id="PF13349"/>
    </source>
</evidence>
<gene>
    <name evidence="3" type="ORF">HB897_08235</name>
</gene>
<evidence type="ECO:0000256" key="1">
    <source>
        <dbReference type="SAM" id="MobiDB-lite"/>
    </source>
</evidence>
<accession>A0A7X0X257</accession>
<dbReference type="EMBL" id="JAARRG010000004">
    <property type="protein sequence ID" value="MBC1486210.1"/>
    <property type="molecule type" value="Genomic_DNA"/>
</dbReference>
<reference evidence="3 4" key="1">
    <citation type="submission" date="2020-03" db="EMBL/GenBank/DDBJ databases">
        <title>Soil Listeria distribution.</title>
        <authorList>
            <person name="Liao J."/>
            <person name="Wiedmann M."/>
        </authorList>
    </citation>
    <scope>NUCLEOTIDE SEQUENCE [LARGE SCALE GENOMIC DNA]</scope>
    <source>
        <strain evidence="3 4">FSL L7-1560</strain>
    </source>
</reference>
<name>A0A7X0X257_LISSE</name>
<dbReference type="AlphaFoldDB" id="A0A7X0X257"/>